<keyword evidence="2" id="KW-1185">Reference proteome</keyword>
<evidence type="ECO:0000313" key="3">
    <source>
        <dbReference type="WBParaSite" id="SMUV_0000603701-mRNA-1"/>
    </source>
</evidence>
<organism evidence="2 3">
    <name type="scientific">Syphacia muris</name>
    <dbReference type="NCBI Taxonomy" id="451379"/>
    <lineage>
        <taxon>Eukaryota</taxon>
        <taxon>Metazoa</taxon>
        <taxon>Ecdysozoa</taxon>
        <taxon>Nematoda</taxon>
        <taxon>Chromadorea</taxon>
        <taxon>Rhabditida</taxon>
        <taxon>Spirurina</taxon>
        <taxon>Oxyuridomorpha</taxon>
        <taxon>Oxyuroidea</taxon>
        <taxon>Oxyuridae</taxon>
        <taxon>Syphacia</taxon>
    </lineage>
</organism>
<dbReference type="WBParaSite" id="SMUV_0000603701-mRNA-1">
    <property type="protein sequence ID" value="SMUV_0000603701-mRNA-1"/>
    <property type="gene ID" value="SMUV_0000603701"/>
</dbReference>
<feature type="compositionally biased region" description="Basic residues" evidence="1">
    <location>
        <begin position="267"/>
        <end position="281"/>
    </location>
</feature>
<dbReference type="AlphaFoldDB" id="A0A0N5AN61"/>
<name>A0A0N5AN61_9BILA</name>
<feature type="compositionally biased region" description="Acidic residues" evidence="1">
    <location>
        <begin position="473"/>
        <end position="487"/>
    </location>
</feature>
<sequence>MNYLTDDLDSLTALPLGIWQSDNECQFDDLSSSSTSALHSTVHYDPVCINAADGSATVTTLVSAVTAADDDDLVSSNISKTYTELQAFPKQEPETPGFLPATTITNPFTDLTNVRHCQQNVATILGEGGDADEDVDTYSKEMILSVPSSMQFGEVISNSFQPAGSPGNQISNIQSVETICVEADSQNTAQRHVVRLTRNKAVPRGPELIAKELPVQFNSFAACEQISDGSVFLDFSHLFILDANSLKEIELTKDRNKASLKAVQKCGKTKSRSKQNKKRKPRDFDKESNVGDMYSNTTSAGKKGKSFGKAKFKAEKWNMVFQRKAFLIRYSDVDYLDSSQIWCVVNHKVIRKYLLHGELLEGKGVYKKTNRLAGWLCNEPQHYYPVEVIEIAKDYDEVTIIYPRTDVLTLARNVLKIEENKDEKASLTYESSNKIGDIMENKLEAVDNSLYAQTPSNNTQPDSADPWGTTLLENEEDDEIDEEIEED</sequence>
<proteinExistence type="predicted"/>
<feature type="region of interest" description="Disordered" evidence="1">
    <location>
        <begin position="262"/>
        <end position="305"/>
    </location>
</feature>
<dbReference type="Proteomes" id="UP000046393">
    <property type="component" value="Unplaced"/>
</dbReference>
<reference evidence="3" key="1">
    <citation type="submission" date="2017-02" db="UniProtKB">
        <authorList>
            <consortium name="WormBaseParasite"/>
        </authorList>
    </citation>
    <scope>IDENTIFICATION</scope>
</reference>
<evidence type="ECO:0000313" key="2">
    <source>
        <dbReference type="Proteomes" id="UP000046393"/>
    </source>
</evidence>
<feature type="region of interest" description="Disordered" evidence="1">
    <location>
        <begin position="449"/>
        <end position="487"/>
    </location>
</feature>
<evidence type="ECO:0000256" key="1">
    <source>
        <dbReference type="SAM" id="MobiDB-lite"/>
    </source>
</evidence>
<protein>
    <submittedName>
        <fullName evidence="3">General transcription factor 3C polypeptide 2</fullName>
    </submittedName>
</protein>
<accession>A0A0N5AN61</accession>
<feature type="compositionally biased region" description="Polar residues" evidence="1">
    <location>
        <begin position="450"/>
        <end position="462"/>
    </location>
</feature>